<protein>
    <recommendedName>
        <fullName evidence="3">leucyl aminopeptidase</fullName>
        <ecNumber evidence="3">3.4.11.1</ecNumber>
    </recommendedName>
</protein>
<dbReference type="InterPro" id="IPR011356">
    <property type="entry name" value="Leucine_aapep/pepB"/>
</dbReference>
<dbReference type="InterPro" id="IPR000819">
    <property type="entry name" value="Peptidase_M17_C"/>
</dbReference>
<name>A0A086J2B5_NEMA1</name>
<dbReference type="GO" id="GO:0006508">
    <property type="term" value="P:proteolysis"/>
    <property type="evidence" value="ECO:0007669"/>
    <property type="project" value="UniProtKB-KW"/>
</dbReference>
<dbReference type="GO" id="GO:0005737">
    <property type="term" value="C:cytoplasm"/>
    <property type="evidence" value="ECO:0007669"/>
    <property type="project" value="InterPro"/>
</dbReference>
<evidence type="ECO:0000256" key="6">
    <source>
        <dbReference type="ARBA" id="ARBA00022801"/>
    </source>
</evidence>
<keyword evidence="5" id="KW-0645">Protease</keyword>
<feature type="domain" description="Cytosol aminopeptidase" evidence="7">
    <location>
        <begin position="315"/>
        <end position="322"/>
    </location>
</feature>
<dbReference type="SUPFAM" id="SSF53187">
    <property type="entry name" value="Zn-dependent exopeptidases"/>
    <property type="match status" value="1"/>
</dbReference>
<comment type="catalytic activity">
    <reaction evidence="1">
        <text>Release of an N-terminal amino acid, Xaa-|-Yaa-, in which Xaa is preferably Leu, but may be other amino acids including Pro although not Arg or Lys, and Yaa may be Pro. Amino acid amides and methyl esters are also readily hydrolyzed, but rates on arylamides are exceedingly low.</text>
        <dbReference type="EC" id="3.4.11.1"/>
    </reaction>
</comment>
<dbReference type="GO" id="GO:0070006">
    <property type="term" value="F:metalloaminopeptidase activity"/>
    <property type="evidence" value="ECO:0007669"/>
    <property type="project" value="InterPro"/>
</dbReference>
<dbReference type="PANTHER" id="PTHR11963:SF23">
    <property type="entry name" value="CYTOSOL AMINOPEPTIDASE"/>
    <property type="match status" value="1"/>
</dbReference>
<keyword evidence="6" id="KW-0378">Hydrolase</keyword>
<dbReference type="Proteomes" id="UP000054524">
    <property type="component" value="Unassembled WGS sequence"/>
</dbReference>
<evidence type="ECO:0000256" key="1">
    <source>
        <dbReference type="ARBA" id="ARBA00000135"/>
    </source>
</evidence>
<gene>
    <name evidence="8" type="ORF">NESG_01403</name>
</gene>
<comment type="similarity">
    <text evidence="2">Belongs to the peptidase M17 family.</text>
</comment>
<sequence>MDLDWKRICCRSETEIKEGKQGEIILFKEISELPSDIQAIASVLPGNPSNMWTVYNERVCVLCKVTEDKMNNLTEIRSIAAKATGRLLKEEVEFVVIDKEKESVITPWVVEGIIISSYKYDLLHSKKNTPLRLVYTGESIDVLQAIQVSEAQNFARFLVDTPANKMTPTLFVEYSKAYLPKDVTVKVYGRDEIKKMNMNLFLGVSNGSVEEPKLLEISYSKGKEDGKECIALVGKGITFDSGGISLKPSAKMAAMKGDMGGGASVVSTIGALARLSANVNVVGIIPLTENLPSGSATKPGDVHIGSAGKSVEVDNTDAEGRLVLADALDHALKFNPVKIIDIATLTGAITVSLGPVMAGLFSNSDELAESLASTSFEVGDKLWRLPVTDEYKSLISSEVADLKNVGGPAGGSITAALFLREFVKETPWAHLDIAGVAFNTLTPELHGKGATGRPVKLLTNWVMRQ</sequence>
<dbReference type="HOGENOM" id="CLU_013734_6_0_1"/>
<dbReference type="PRINTS" id="PR00481">
    <property type="entry name" value="LAMNOPPTDASE"/>
</dbReference>
<accession>A0A086J2B5</accession>
<dbReference type="Pfam" id="PF00883">
    <property type="entry name" value="Peptidase_M17"/>
    <property type="match status" value="1"/>
</dbReference>
<organism evidence="8 9">
    <name type="scientific">Nematocida ausubeli (strain ATCC PRA-371 / ERTm2)</name>
    <name type="common">Nematode killer fungus</name>
    <dbReference type="NCBI Taxonomy" id="1913371"/>
    <lineage>
        <taxon>Eukaryota</taxon>
        <taxon>Fungi</taxon>
        <taxon>Fungi incertae sedis</taxon>
        <taxon>Microsporidia</taxon>
        <taxon>Nematocida</taxon>
    </lineage>
</organism>
<evidence type="ECO:0000259" key="7">
    <source>
        <dbReference type="PROSITE" id="PS00631"/>
    </source>
</evidence>
<dbReference type="HAMAP" id="MF_00181">
    <property type="entry name" value="Cytosol_peptidase_M17"/>
    <property type="match status" value="1"/>
</dbReference>
<dbReference type="PROSITE" id="PS00631">
    <property type="entry name" value="CYTOSOL_AP"/>
    <property type="match status" value="1"/>
</dbReference>
<dbReference type="CDD" id="cd00433">
    <property type="entry name" value="Peptidase_M17"/>
    <property type="match status" value="1"/>
</dbReference>
<dbReference type="Gene3D" id="3.40.630.10">
    <property type="entry name" value="Zn peptidases"/>
    <property type="match status" value="1"/>
</dbReference>
<dbReference type="PANTHER" id="PTHR11963">
    <property type="entry name" value="LEUCINE AMINOPEPTIDASE-RELATED"/>
    <property type="match status" value="1"/>
</dbReference>
<keyword evidence="4" id="KW-0031">Aminopeptidase</keyword>
<evidence type="ECO:0000313" key="9">
    <source>
        <dbReference type="Proteomes" id="UP000054524"/>
    </source>
</evidence>
<evidence type="ECO:0000256" key="5">
    <source>
        <dbReference type="ARBA" id="ARBA00022670"/>
    </source>
</evidence>
<evidence type="ECO:0000256" key="4">
    <source>
        <dbReference type="ARBA" id="ARBA00022438"/>
    </source>
</evidence>
<reference evidence="8 9" key="1">
    <citation type="journal article" date="2014" name="Genome Announc.">
        <title>Genome Sequence of the Microsporidian Species Nematocida sp1 Strain ERTm6 (ATCC PRA-372).</title>
        <authorList>
            <person name="Bakowski M.A."/>
            <person name="Priest M."/>
            <person name="Young S."/>
            <person name="Cuomo C.A."/>
            <person name="Troemel E.R."/>
        </authorList>
    </citation>
    <scope>NUCLEOTIDE SEQUENCE [LARGE SCALE GENOMIC DNA]</scope>
    <source>
        <strain evidence="8 9">ERTm6</strain>
    </source>
</reference>
<dbReference type="GO" id="GO:0030145">
    <property type="term" value="F:manganese ion binding"/>
    <property type="evidence" value="ECO:0007669"/>
    <property type="project" value="InterPro"/>
</dbReference>
<dbReference type="GeneID" id="77676376"/>
<dbReference type="InterPro" id="IPR043472">
    <property type="entry name" value="Macro_dom-like"/>
</dbReference>
<proteinExistence type="inferred from homology"/>
<dbReference type="Gene3D" id="3.40.220.10">
    <property type="entry name" value="Leucine Aminopeptidase, subunit E, domain 1"/>
    <property type="match status" value="1"/>
</dbReference>
<dbReference type="EMBL" id="AKIJ01000003">
    <property type="protein sequence ID" value="KFG26283.1"/>
    <property type="molecule type" value="Genomic_DNA"/>
</dbReference>
<dbReference type="EC" id="3.4.11.1" evidence="3"/>
<dbReference type="RefSeq" id="XP_052904838.1">
    <property type="nucleotide sequence ID" value="XM_053049033.1"/>
</dbReference>
<dbReference type="InterPro" id="IPR023042">
    <property type="entry name" value="Peptidase_M17_leu_NH2_pept"/>
</dbReference>
<evidence type="ECO:0000313" key="8">
    <source>
        <dbReference type="EMBL" id="KFG26283.1"/>
    </source>
</evidence>
<dbReference type="AlphaFoldDB" id="A0A086J2B5"/>
<evidence type="ECO:0000256" key="3">
    <source>
        <dbReference type="ARBA" id="ARBA00012565"/>
    </source>
</evidence>
<comment type="caution">
    <text evidence="8">The sequence shown here is derived from an EMBL/GenBank/DDBJ whole genome shotgun (WGS) entry which is preliminary data.</text>
</comment>
<keyword evidence="9" id="KW-1185">Reference proteome</keyword>
<evidence type="ECO:0000256" key="2">
    <source>
        <dbReference type="ARBA" id="ARBA00009528"/>
    </source>
</evidence>